<evidence type="ECO:0000313" key="3">
    <source>
        <dbReference type="Proteomes" id="UP000467240"/>
    </source>
</evidence>
<organism evidence="2 3">
    <name type="scientific">Pseudoclavibacter chungangensis</name>
    <dbReference type="NCBI Taxonomy" id="587635"/>
    <lineage>
        <taxon>Bacteria</taxon>
        <taxon>Bacillati</taxon>
        <taxon>Actinomycetota</taxon>
        <taxon>Actinomycetes</taxon>
        <taxon>Micrococcales</taxon>
        <taxon>Microbacteriaceae</taxon>
        <taxon>Pseudoclavibacter</taxon>
    </lineage>
</organism>
<gene>
    <name evidence="2" type="ORF">F8O01_10295</name>
</gene>
<sequence>MSEPIRIDIWSDIACPWCYIGKRHLEQALERTADDENAGPVDIVFHSYELSPDTPVDFRGDEVDFLVAHKGLPRERAAQMLEHVADAAAAAGLEYRFDLLRHANTVRAHELLHLARTEGVQLELEERLMRAYFTEGRDLGDLEVLLELGADVGIDRALAREALESNRYLDDVRADEAQARSIGVTGVPFFVFDRAYAFAGAQPVDTFVEVLRRLRSGTVETQPTH</sequence>
<dbReference type="CDD" id="cd03024">
    <property type="entry name" value="DsbA_FrnE"/>
    <property type="match status" value="1"/>
</dbReference>
<accession>A0A7J5BR21</accession>
<dbReference type="Pfam" id="PF01323">
    <property type="entry name" value="DSBA"/>
    <property type="match status" value="1"/>
</dbReference>
<dbReference type="RefSeq" id="WP_158040771.1">
    <property type="nucleotide sequence ID" value="NZ_JACCFV010000001.1"/>
</dbReference>
<reference evidence="2 3" key="1">
    <citation type="submission" date="2019-09" db="EMBL/GenBank/DDBJ databases">
        <title>Phylogeny of genus Pseudoclavibacter and closely related genus.</title>
        <authorList>
            <person name="Li Y."/>
        </authorList>
    </citation>
    <scope>NUCLEOTIDE SEQUENCE [LARGE SCALE GENOMIC DNA]</scope>
    <source>
        <strain evidence="2 3">DSM 23821</strain>
    </source>
</reference>
<dbReference type="Gene3D" id="3.40.30.10">
    <property type="entry name" value="Glutaredoxin"/>
    <property type="match status" value="1"/>
</dbReference>
<dbReference type="GO" id="GO:0016491">
    <property type="term" value="F:oxidoreductase activity"/>
    <property type="evidence" value="ECO:0007669"/>
    <property type="project" value="InterPro"/>
</dbReference>
<comment type="caution">
    <text evidence="2">The sequence shown here is derived from an EMBL/GenBank/DDBJ whole genome shotgun (WGS) entry which is preliminary data.</text>
</comment>
<name>A0A7J5BR21_9MICO</name>
<evidence type="ECO:0000313" key="2">
    <source>
        <dbReference type="EMBL" id="KAB1656758.1"/>
    </source>
</evidence>
<dbReference type="EMBL" id="WBJZ01000011">
    <property type="protein sequence ID" value="KAB1656758.1"/>
    <property type="molecule type" value="Genomic_DNA"/>
</dbReference>
<dbReference type="InterPro" id="IPR036249">
    <property type="entry name" value="Thioredoxin-like_sf"/>
</dbReference>
<feature type="domain" description="DSBA-like thioredoxin" evidence="1">
    <location>
        <begin position="7"/>
        <end position="211"/>
    </location>
</feature>
<dbReference type="Proteomes" id="UP000467240">
    <property type="component" value="Unassembled WGS sequence"/>
</dbReference>
<dbReference type="PANTHER" id="PTHR13887">
    <property type="entry name" value="GLUTATHIONE S-TRANSFERASE KAPPA"/>
    <property type="match status" value="1"/>
</dbReference>
<dbReference type="InterPro" id="IPR001853">
    <property type="entry name" value="DSBA-like_thioredoxin_dom"/>
</dbReference>
<dbReference type="PANTHER" id="PTHR13887:SF41">
    <property type="entry name" value="THIOREDOXIN SUPERFAMILY PROTEIN"/>
    <property type="match status" value="1"/>
</dbReference>
<evidence type="ECO:0000259" key="1">
    <source>
        <dbReference type="Pfam" id="PF01323"/>
    </source>
</evidence>
<dbReference type="SUPFAM" id="SSF52833">
    <property type="entry name" value="Thioredoxin-like"/>
    <property type="match status" value="1"/>
</dbReference>
<proteinExistence type="predicted"/>
<dbReference type="OrthoDB" id="9799122at2"/>
<protein>
    <submittedName>
        <fullName evidence="2">DsbA family oxidoreductase</fullName>
    </submittedName>
</protein>
<keyword evidence="3" id="KW-1185">Reference proteome</keyword>
<dbReference type="AlphaFoldDB" id="A0A7J5BR21"/>